<keyword evidence="12" id="KW-1185">Reference proteome</keyword>
<dbReference type="CDD" id="cd06460">
    <property type="entry name" value="M32_Taq"/>
    <property type="match status" value="1"/>
</dbReference>
<comment type="function">
    <text evidence="8">Broad specificity carboxypetidase that releases amino acids sequentially from the C-terminus, including neutral, aromatic, polar and basic residues.</text>
</comment>
<feature type="binding site" evidence="9">
    <location>
        <position position="297"/>
    </location>
    <ligand>
        <name>Zn(2+)</name>
        <dbReference type="ChEBI" id="CHEBI:29105"/>
        <note>catalytic</note>
    </ligand>
</feature>
<keyword evidence="2 8" id="KW-0645">Protease</keyword>
<dbReference type="Pfam" id="PF02074">
    <property type="entry name" value="Peptidase_M32"/>
    <property type="match status" value="1"/>
</dbReference>
<protein>
    <recommendedName>
        <fullName evidence="8">Metal-dependent carboxypeptidase</fullName>
        <ecNumber evidence="8">3.4.17.19</ecNumber>
    </recommendedName>
</protein>
<dbReference type="Proteomes" id="UP000319576">
    <property type="component" value="Chromosome"/>
</dbReference>
<name>A0A517XM48_9BACT</name>
<keyword evidence="3 8" id="KW-0479">Metal-binding</keyword>
<proteinExistence type="inferred from homology"/>
<dbReference type="GO" id="GO:0006508">
    <property type="term" value="P:proteolysis"/>
    <property type="evidence" value="ECO:0007669"/>
    <property type="project" value="UniProtKB-UniRule"/>
</dbReference>
<dbReference type="KEGG" id="uli:ETAA1_04800"/>
<feature type="binding site" evidence="9">
    <location>
        <position position="271"/>
    </location>
    <ligand>
        <name>Zn(2+)</name>
        <dbReference type="ChEBI" id="CHEBI:29105"/>
        <note>catalytic</note>
    </ligand>
</feature>
<evidence type="ECO:0000256" key="4">
    <source>
        <dbReference type="ARBA" id="ARBA00022801"/>
    </source>
</evidence>
<evidence type="ECO:0000313" key="11">
    <source>
        <dbReference type="EMBL" id="QDU18587.1"/>
    </source>
</evidence>
<keyword evidence="5 8" id="KW-0482">Metalloprotease</keyword>
<keyword evidence="4 8" id="KW-0378">Hydrolase</keyword>
<evidence type="ECO:0000256" key="3">
    <source>
        <dbReference type="ARBA" id="ARBA00022723"/>
    </source>
</evidence>
<dbReference type="EMBL" id="CP036273">
    <property type="protein sequence ID" value="QDU18587.1"/>
    <property type="molecule type" value="Genomic_DNA"/>
</dbReference>
<dbReference type="PRINTS" id="PR00998">
    <property type="entry name" value="CRBOXYPTASET"/>
</dbReference>
<comment type="catalytic activity">
    <reaction evidence="6 8">
        <text>Release of a C-terminal amino acid with broad specificity, except for -Pro.</text>
        <dbReference type="EC" id="3.4.17.19"/>
    </reaction>
</comment>
<dbReference type="PIRSF" id="PIRSF006615">
    <property type="entry name" value="Zn_crbxpep_Taq"/>
    <property type="match status" value="1"/>
</dbReference>
<dbReference type="SUPFAM" id="SSF55486">
    <property type="entry name" value="Metalloproteases ('zincins'), catalytic domain"/>
    <property type="match status" value="1"/>
</dbReference>
<evidence type="ECO:0000256" key="10">
    <source>
        <dbReference type="PIRSR" id="PIRSR006615-2"/>
    </source>
</evidence>
<feature type="binding site" evidence="9">
    <location>
        <position position="267"/>
    </location>
    <ligand>
        <name>Zn(2+)</name>
        <dbReference type="ChEBI" id="CHEBI:29105"/>
        <note>catalytic</note>
    </ligand>
</feature>
<dbReference type="AlphaFoldDB" id="A0A517XM48"/>
<dbReference type="PANTHER" id="PTHR34217">
    <property type="entry name" value="METAL-DEPENDENT CARBOXYPEPTIDASE"/>
    <property type="match status" value="1"/>
</dbReference>
<dbReference type="FunFam" id="1.10.1370.30:FF:000003">
    <property type="entry name" value="Thermostable carboxypeptidase 1"/>
    <property type="match status" value="1"/>
</dbReference>
<evidence type="ECO:0000256" key="6">
    <source>
        <dbReference type="ARBA" id="ARBA00052755"/>
    </source>
</evidence>
<evidence type="ECO:0000256" key="2">
    <source>
        <dbReference type="ARBA" id="ARBA00022670"/>
    </source>
</evidence>
<dbReference type="EC" id="3.4.17.19" evidence="8"/>
<sequence>MTAADSYAELVRRSKELGVLNSCAAVLGWDQQTYMPAKGAGLRGEQMAFLAGLAHGKATDPKVGELLAAVEGSDLVRDPESDAAANVRELRRGYDRSTKLPASLVEELARVTTAAQQAWQQARAANDFPAFRPLLEQVVALKRQEAQAVGYTDHPYNALLDEYEPGATVAEVREVFAGLTRSLVPLIKAIGDSGKKPDRSVLERDFPVERQKVFAEAAAAAFGFDFAAGRLDTTAHPFCSGVGPGDCRLTTRYNPRFFSEAFFGVLHETGHGLYEQNLPAEHFGTPVGGACSLGIHESQSRLWENQVGRGRPFWDHFFPRLRQTFPAALAGVEPERFYFAVNEVKPSLIRVEADEATYNLHVALRFELELGLISGDLAVADLPGAWNERFKALLGLDVPDDARGCLQDIHWSFGGIGYFPTYTLGNLYAAQLMAAARRDLAGLDDDFRRGEFSRLKGWLGQHIHRHGGRYRAGELCRRATGEPLSAVPFMSYLNEKFGPLYGVC</sequence>
<dbReference type="RefSeq" id="WP_145233981.1">
    <property type="nucleotide sequence ID" value="NZ_CP036273.1"/>
</dbReference>
<dbReference type="OrthoDB" id="9772308at2"/>
<keyword evidence="9" id="KW-0862">Zinc</keyword>
<feature type="active site" description="Proton donor/acceptor" evidence="10">
    <location>
        <position position="268"/>
    </location>
</feature>
<comment type="cofactor">
    <cofactor evidence="9">
        <name>Zn(2+)</name>
        <dbReference type="ChEBI" id="CHEBI:29105"/>
    </cofactor>
    <text evidence="9">Binds 1 zinc ion per subunit.</text>
</comment>
<reference evidence="11 12" key="1">
    <citation type="submission" date="2019-02" db="EMBL/GenBank/DDBJ databases">
        <title>Deep-cultivation of Planctomycetes and their phenomic and genomic characterization uncovers novel biology.</title>
        <authorList>
            <person name="Wiegand S."/>
            <person name="Jogler M."/>
            <person name="Boedeker C."/>
            <person name="Pinto D."/>
            <person name="Vollmers J."/>
            <person name="Rivas-Marin E."/>
            <person name="Kohn T."/>
            <person name="Peeters S.H."/>
            <person name="Heuer A."/>
            <person name="Rast P."/>
            <person name="Oberbeckmann S."/>
            <person name="Bunk B."/>
            <person name="Jeske O."/>
            <person name="Meyerdierks A."/>
            <person name="Storesund J.E."/>
            <person name="Kallscheuer N."/>
            <person name="Luecker S."/>
            <person name="Lage O.M."/>
            <person name="Pohl T."/>
            <person name="Merkel B.J."/>
            <person name="Hornburger P."/>
            <person name="Mueller R.-W."/>
            <person name="Bruemmer F."/>
            <person name="Labrenz M."/>
            <person name="Spormann A.M."/>
            <person name="Op den Camp H."/>
            <person name="Overmann J."/>
            <person name="Amann R."/>
            <person name="Jetten M.S.M."/>
            <person name="Mascher T."/>
            <person name="Medema M.H."/>
            <person name="Devos D.P."/>
            <person name="Kaster A.-K."/>
            <person name="Ovreas L."/>
            <person name="Rohde M."/>
            <person name="Galperin M.Y."/>
            <person name="Jogler C."/>
        </authorList>
    </citation>
    <scope>NUCLEOTIDE SEQUENCE [LARGE SCALE GENOMIC DNA]</scope>
    <source>
        <strain evidence="11 12">ETA_A1</strain>
    </source>
</reference>
<dbReference type="Gene3D" id="1.10.1370.30">
    <property type="match status" value="1"/>
</dbReference>
<evidence type="ECO:0000256" key="1">
    <source>
        <dbReference type="ARBA" id="ARBA00022645"/>
    </source>
</evidence>
<comment type="similarity">
    <text evidence="7 8">Belongs to the peptidase M32 family.</text>
</comment>
<gene>
    <name evidence="11" type="ORF">ETAA1_04800</name>
</gene>
<dbReference type="InterPro" id="IPR001333">
    <property type="entry name" value="Peptidase_M32_Taq"/>
</dbReference>
<evidence type="ECO:0000256" key="8">
    <source>
        <dbReference type="PIRNR" id="PIRNR006615"/>
    </source>
</evidence>
<dbReference type="PANTHER" id="PTHR34217:SF1">
    <property type="entry name" value="CARBOXYPEPTIDASE 1"/>
    <property type="match status" value="1"/>
</dbReference>
<evidence type="ECO:0000256" key="7">
    <source>
        <dbReference type="ARBA" id="ARBA00061580"/>
    </source>
</evidence>
<dbReference type="GO" id="GO:0008270">
    <property type="term" value="F:zinc ion binding"/>
    <property type="evidence" value="ECO:0007669"/>
    <property type="project" value="UniProtKB-ARBA"/>
</dbReference>
<accession>A0A517XM48</accession>
<keyword evidence="1 8" id="KW-0121">Carboxypeptidase</keyword>
<evidence type="ECO:0000256" key="9">
    <source>
        <dbReference type="PIRSR" id="PIRSR006615-1"/>
    </source>
</evidence>
<dbReference type="PROSITE" id="PS52034">
    <property type="entry name" value="PEPTIDASE_M32"/>
    <property type="match status" value="1"/>
</dbReference>
<evidence type="ECO:0000256" key="5">
    <source>
        <dbReference type="ARBA" id="ARBA00023049"/>
    </source>
</evidence>
<evidence type="ECO:0000313" key="12">
    <source>
        <dbReference type="Proteomes" id="UP000319576"/>
    </source>
</evidence>
<organism evidence="11 12">
    <name type="scientific">Urbifossiella limnaea</name>
    <dbReference type="NCBI Taxonomy" id="2528023"/>
    <lineage>
        <taxon>Bacteria</taxon>
        <taxon>Pseudomonadati</taxon>
        <taxon>Planctomycetota</taxon>
        <taxon>Planctomycetia</taxon>
        <taxon>Gemmatales</taxon>
        <taxon>Gemmataceae</taxon>
        <taxon>Urbifossiella</taxon>
    </lineage>
</organism>
<dbReference type="GO" id="GO:0004181">
    <property type="term" value="F:metallocarboxypeptidase activity"/>
    <property type="evidence" value="ECO:0007669"/>
    <property type="project" value="UniProtKB-UniRule"/>
</dbReference>